<dbReference type="AlphaFoldDB" id="A0A1K2H4P6"/>
<dbReference type="STRING" id="1122154.SAMN02746068_00167"/>
<evidence type="ECO:0000259" key="7">
    <source>
        <dbReference type="Pfam" id="PF14527"/>
    </source>
</evidence>
<keyword evidence="1 4" id="KW-0132">Cell division</keyword>
<evidence type="ECO:0000259" key="6">
    <source>
        <dbReference type="Pfam" id="PF10298"/>
    </source>
</evidence>
<sequence length="301" mass="33460">MSFSADVKKELTQLKGTDGVIIALIRMNGVLGLSNGLTLSVTTENATTARYIYATLSEEYGIKSVIQTHQKTTLSKNRVYTLMVTDNVSEVLDRFELADSLLLDHGVPDTVKFDERKAIGYLRGAFLSSGSVTNPENGKYHLEIASYYEEHASDLQYLLENFDIASKIIARKTRVITYLSNSEMIIDFLSLIGANAARFKYEDAKIVREMRNTANRQTNFEAANIGKTVNAAQSAIEDIKFLQSHGKLPDNLRELAVTRMANPDATIVELGQKLAIPLGKSGVNHRLRKIKELASQLRQTL</sequence>
<proteinExistence type="inferred from homology"/>
<dbReference type="HAMAP" id="MF_01420">
    <property type="entry name" value="HTH_type_WhiA"/>
    <property type="match status" value="1"/>
</dbReference>
<gene>
    <name evidence="4" type="primary">whiA</name>
    <name evidence="8" type="ORF">SAMN02746068_00167</name>
</gene>
<organism evidence="8 9">
    <name type="scientific">Pseudolactococcus chungangensis CAU 28 = DSM 22330</name>
    <dbReference type="NCBI Taxonomy" id="1122154"/>
    <lineage>
        <taxon>Bacteria</taxon>
        <taxon>Bacillati</taxon>
        <taxon>Bacillota</taxon>
        <taxon>Bacilli</taxon>
        <taxon>Lactobacillales</taxon>
        <taxon>Streptococcaceae</taxon>
        <taxon>Pseudolactococcus</taxon>
    </lineage>
</organism>
<dbReference type="Proteomes" id="UP000185655">
    <property type="component" value="Unassembled WGS sequence"/>
</dbReference>
<dbReference type="InterPro" id="IPR003802">
    <property type="entry name" value="Sporulation_regulator_WhiA"/>
</dbReference>
<dbReference type="InterPro" id="IPR023054">
    <property type="entry name" value="Sporulation_regulator_WhiA_C"/>
</dbReference>
<dbReference type="GO" id="GO:0003677">
    <property type="term" value="F:DNA binding"/>
    <property type="evidence" value="ECO:0007669"/>
    <property type="project" value="UniProtKB-UniRule"/>
</dbReference>
<evidence type="ECO:0000256" key="1">
    <source>
        <dbReference type="ARBA" id="ARBA00022618"/>
    </source>
</evidence>
<name>A0A1K2H4P6_9LACT</name>
<dbReference type="OrthoDB" id="401278at2"/>
<keyword evidence="3 4" id="KW-0131">Cell cycle</keyword>
<dbReference type="PANTHER" id="PTHR37307">
    <property type="entry name" value="CELL DIVISION PROTEIN WHIA-RELATED"/>
    <property type="match status" value="1"/>
</dbReference>
<protein>
    <recommendedName>
        <fullName evidence="4">Probable cell division protein WhiA</fullName>
    </recommendedName>
</protein>
<evidence type="ECO:0000313" key="9">
    <source>
        <dbReference type="Proteomes" id="UP000185655"/>
    </source>
</evidence>
<dbReference type="Pfam" id="PF10298">
    <property type="entry name" value="WhiA_N"/>
    <property type="match status" value="1"/>
</dbReference>
<dbReference type="RefSeq" id="WP_031365647.1">
    <property type="nucleotide sequence ID" value="NZ_FPKS01000001.1"/>
</dbReference>
<dbReference type="InterPro" id="IPR018478">
    <property type="entry name" value="Sporu_reg_WhiA_N_dom"/>
</dbReference>
<comment type="similarity">
    <text evidence="4">Belongs to the WhiA family.</text>
</comment>
<comment type="function">
    <text evidence="4">Involved in cell division and chromosome segregation.</text>
</comment>
<dbReference type="PANTHER" id="PTHR37307:SF1">
    <property type="entry name" value="CELL DIVISION PROTEIN WHIA-RELATED"/>
    <property type="match status" value="1"/>
</dbReference>
<evidence type="ECO:0000256" key="3">
    <source>
        <dbReference type="ARBA" id="ARBA00023306"/>
    </source>
</evidence>
<feature type="domain" description="Sporulation regulator WhiA C-terminal" evidence="5">
    <location>
        <begin position="214"/>
        <end position="294"/>
    </location>
</feature>
<dbReference type="EMBL" id="FPKS01000001">
    <property type="protein sequence ID" value="SFZ70308.1"/>
    <property type="molecule type" value="Genomic_DNA"/>
</dbReference>
<dbReference type="Gene3D" id="3.10.28.10">
    <property type="entry name" value="Homing endonucleases"/>
    <property type="match status" value="1"/>
</dbReference>
<keyword evidence="2 4" id="KW-0238">DNA-binding</keyword>
<dbReference type="SUPFAM" id="SSF55608">
    <property type="entry name" value="Homing endonucleases"/>
    <property type="match status" value="1"/>
</dbReference>
<feature type="domain" description="WhiA LAGLIDADG-like" evidence="7">
    <location>
        <begin position="120"/>
        <end position="211"/>
    </location>
</feature>
<evidence type="ECO:0000256" key="4">
    <source>
        <dbReference type="HAMAP-Rule" id="MF_01420"/>
    </source>
</evidence>
<dbReference type="NCBIfam" id="TIGR00647">
    <property type="entry name" value="DNA_bind_WhiA"/>
    <property type="match status" value="1"/>
</dbReference>
<dbReference type="InterPro" id="IPR027434">
    <property type="entry name" value="Homing_endonucl"/>
</dbReference>
<dbReference type="GO" id="GO:0051301">
    <property type="term" value="P:cell division"/>
    <property type="evidence" value="ECO:0007669"/>
    <property type="project" value="UniProtKB-UniRule"/>
</dbReference>
<dbReference type="Pfam" id="PF14527">
    <property type="entry name" value="LAGLIDADG_WhiA"/>
    <property type="match status" value="1"/>
</dbReference>
<evidence type="ECO:0000313" key="8">
    <source>
        <dbReference type="EMBL" id="SFZ70308.1"/>
    </source>
</evidence>
<dbReference type="InterPro" id="IPR039518">
    <property type="entry name" value="WhiA_LAGLIDADG_dom"/>
</dbReference>
<reference evidence="8 9" key="1">
    <citation type="submission" date="2016-11" db="EMBL/GenBank/DDBJ databases">
        <authorList>
            <person name="Jaros S."/>
            <person name="Januszkiewicz K."/>
            <person name="Wedrychowicz H."/>
        </authorList>
    </citation>
    <scope>NUCLEOTIDE SEQUENCE [LARGE SCALE GENOMIC DNA]</scope>
    <source>
        <strain evidence="8 9">DSM 22330</strain>
    </source>
</reference>
<dbReference type="GO" id="GO:0043937">
    <property type="term" value="P:regulation of sporulation"/>
    <property type="evidence" value="ECO:0007669"/>
    <property type="project" value="InterPro"/>
</dbReference>
<feature type="domain" description="Sporulation transcription regulator WhiA N-terminal" evidence="6">
    <location>
        <begin position="21"/>
        <end position="97"/>
    </location>
</feature>
<dbReference type="Pfam" id="PF02650">
    <property type="entry name" value="HTH_WhiA"/>
    <property type="match status" value="1"/>
</dbReference>
<accession>A0A1K2H4P6</accession>
<evidence type="ECO:0000256" key="2">
    <source>
        <dbReference type="ARBA" id="ARBA00023125"/>
    </source>
</evidence>
<evidence type="ECO:0000259" key="5">
    <source>
        <dbReference type="Pfam" id="PF02650"/>
    </source>
</evidence>